<organism evidence="2 3">
    <name type="scientific">Sphingobacterium puteale</name>
    <dbReference type="NCBI Taxonomy" id="2420510"/>
    <lineage>
        <taxon>Bacteria</taxon>
        <taxon>Pseudomonadati</taxon>
        <taxon>Bacteroidota</taxon>
        <taxon>Sphingobacteriia</taxon>
        <taxon>Sphingobacteriales</taxon>
        <taxon>Sphingobacteriaceae</taxon>
        <taxon>Sphingobacterium</taxon>
    </lineage>
</organism>
<proteinExistence type="predicted"/>
<keyword evidence="3" id="KW-1185">Reference proteome</keyword>
<evidence type="ECO:0000313" key="3">
    <source>
        <dbReference type="Proteomes" id="UP000282423"/>
    </source>
</evidence>
<gene>
    <name evidence="2" type="ORF">D7322_05385</name>
</gene>
<evidence type="ECO:0000259" key="1">
    <source>
        <dbReference type="Pfam" id="PF17775"/>
    </source>
</evidence>
<dbReference type="PANTHER" id="PTHR33747:SF1">
    <property type="entry name" value="ADENYLATE CYCLASE-ASSOCIATED CAP C-TERMINAL DOMAIN-CONTAINING PROTEIN"/>
    <property type="match status" value="1"/>
</dbReference>
<dbReference type="Proteomes" id="UP000282423">
    <property type="component" value="Unassembled WGS sequence"/>
</dbReference>
<dbReference type="AlphaFoldDB" id="A0A420W308"/>
<protein>
    <submittedName>
        <fullName evidence="2">Zinc chelation protein SecC</fullName>
    </submittedName>
</protein>
<dbReference type="InterPro" id="IPR048469">
    <property type="entry name" value="YchJ-like_M"/>
</dbReference>
<dbReference type="PANTHER" id="PTHR33747">
    <property type="entry name" value="UPF0225 PROTEIN SCO1677"/>
    <property type="match status" value="1"/>
</dbReference>
<dbReference type="InterPro" id="IPR032710">
    <property type="entry name" value="NTF2-like_dom_sf"/>
</dbReference>
<dbReference type="Gene3D" id="3.10.450.50">
    <property type="match status" value="1"/>
</dbReference>
<dbReference type="Pfam" id="PF02810">
    <property type="entry name" value="SEC-C"/>
    <property type="match status" value="1"/>
</dbReference>
<reference evidence="2 3" key="1">
    <citation type="submission" date="2018-10" db="EMBL/GenBank/DDBJ databases">
        <title>Sphingobacterium sp. M05W1-28.</title>
        <authorList>
            <person name="Cai H."/>
        </authorList>
    </citation>
    <scope>NUCLEOTIDE SEQUENCE [LARGE SCALE GENOMIC DNA]</scope>
    <source>
        <strain evidence="2 3">M05W1-28</strain>
    </source>
</reference>
<dbReference type="EMBL" id="RBWS01000004">
    <property type="protein sequence ID" value="RKO72946.1"/>
    <property type="molecule type" value="Genomic_DNA"/>
</dbReference>
<feature type="domain" description="YchJ-like middle NTF2-like" evidence="1">
    <location>
        <begin position="32"/>
        <end position="125"/>
    </location>
</feature>
<accession>A0A420W308</accession>
<comment type="caution">
    <text evidence="2">The sequence shown here is derived from an EMBL/GenBank/DDBJ whole genome shotgun (WGS) entry which is preliminary data.</text>
</comment>
<evidence type="ECO:0000313" key="2">
    <source>
        <dbReference type="EMBL" id="RKO72946.1"/>
    </source>
</evidence>
<dbReference type="Pfam" id="PF17775">
    <property type="entry name" value="YchJ_M-like"/>
    <property type="match status" value="1"/>
</dbReference>
<dbReference type="SUPFAM" id="SSF54427">
    <property type="entry name" value="NTF2-like"/>
    <property type="match status" value="1"/>
</dbReference>
<name>A0A420W308_9SPHI</name>
<sequence length="145" mass="16743">MIETPYSCPCGSGLTFAECCRQVHSNHTKATTAEALMRARYSAFAVGNIDFLYNTFHPTTRRFQHRDAIQQWAQENKWMQLNILKATSSTVEFEAHYLDSALQVQIHHEKSTFKQQGDLWYYVDGRVVSFDQSAKPSRTYKAPTR</sequence>
<dbReference type="InterPro" id="IPR004027">
    <property type="entry name" value="SEC_C_motif"/>
</dbReference>
<dbReference type="OrthoDB" id="21421at2"/>